<keyword evidence="4" id="KW-1185">Reference proteome</keyword>
<dbReference type="PANTHER" id="PTHR33710:SF64">
    <property type="entry name" value="ENDONUCLEASE_EXONUCLEASE_PHOSPHATASE DOMAIN-CONTAINING PROTEIN"/>
    <property type="match status" value="1"/>
</dbReference>
<reference evidence="3 4" key="1">
    <citation type="journal article" date="2024" name="G3 (Bethesda)">
        <title>Genome assembly of Hibiscus sabdariffa L. provides insights into metabolisms of medicinal natural products.</title>
        <authorList>
            <person name="Kim T."/>
        </authorList>
    </citation>
    <scope>NUCLEOTIDE SEQUENCE [LARGE SCALE GENOMIC DNA]</scope>
    <source>
        <strain evidence="3">TK-2024</strain>
        <tissue evidence="3">Old leaves</tissue>
    </source>
</reference>
<dbReference type="SUPFAM" id="SSF56219">
    <property type="entry name" value="DNase I-like"/>
    <property type="match status" value="1"/>
</dbReference>
<evidence type="ECO:0000256" key="1">
    <source>
        <dbReference type="SAM" id="MobiDB-lite"/>
    </source>
</evidence>
<dbReference type="InterPro" id="IPR005135">
    <property type="entry name" value="Endo/exonuclease/phosphatase"/>
</dbReference>
<evidence type="ECO:0000313" key="4">
    <source>
        <dbReference type="Proteomes" id="UP001396334"/>
    </source>
</evidence>
<dbReference type="Pfam" id="PF03372">
    <property type="entry name" value="Exo_endo_phos"/>
    <property type="match status" value="1"/>
</dbReference>
<sequence>MEQRRIWLSVYGVSIYAWTKYTFERIAAIGGSVICVEEETLDPTSFERGCVLIESPSLTRVEFKVDLKGFDVVFPVRVSEAELFLRGPRVSRVAQGNRSDGSNSDSEDMMANSAASDVGNGSGQDRTVLWWGNQLWDTVGEGVESDAQVTKKEAVSALHDSGGLNLELGGPVVPYKGTAADVIMYRGSRRKVRLLNDVIRSVQSPAEVLANAKRKGKGRGRHRKEGEVSVRRIAPNSPSVITDTSITDSDVNCPQSAILREAKATIAVYAPCVCSERRDLWERLLAIASAVEIPCCLGGDFNEVTNYVECRGCVGDQGGMLEFVGFIHDGGFVDMPPAGKVFTWYGSKAKGCRLDRFLVSTDWLDQFEGLEQCNLLRNVSDHDPVRLSCGVVNWGPRPFRFLNAWLERKGHIKVMGDEWRRISESHMTSSVVDRLRELKVFLKQWNRDSFGCVETQIETTPALLNDLDDWVNELDDENIFLRRK</sequence>
<dbReference type="InterPro" id="IPR036691">
    <property type="entry name" value="Endo/exonu/phosph_ase_sf"/>
</dbReference>
<gene>
    <name evidence="3" type="ORF">V6N11_051807</name>
</gene>
<accession>A0ABR2U902</accession>
<dbReference type="PANTHER" id="PTHR33710">
    <property type="entry name" value="BNAC02G09200D PROTEIN"/>
    <property type="match status" value="1"/>
</dbReference>
<organism evidence="3 4">
    <name type="scientific">Hibiscus sabdariffa</name>
    <name type="common">roselle</name>
    <dbReference type="NCBI Taxonomy" id="183260"/>
    <lineage>
        <taxon>Eukaryota</taxon>
        <taxon>Viridiplantae</taxon>
        <taxon>Streptophyta</taxon>
        <taxon>Embryophyta</taxon>
        <taxon>Tracheophyta</taxon>
        <taxon>Spermatophyta</taxon>
        <taxon>Magnoliopsida</taxon>
        <taxon>eudicotyledons</taxon>
        <taxon>Gunneridae</taxon>
        <taxon>Pentapetalae</taxon>
        <taxon>rosids</taxon>
        <taxon>malvids</taxon>
        <taxon>Malvales</taxon>
        <taxon>Malvaceae</taxon>
        <taxon>Malvoideae</taxon>
        <taxon>Hibiscus</taxon>
    </lineage>
</organism>
<evidence type="ECO:0000259" key="2">
    <source>
        <dbReference type="Pfam" id="PF03372"/>
    </source>
</evidence>
<feature type="domain" description="Endonuclease/exonuclease/phosphatase" evidence="2">
    <location>
        <begin position="257"/>
        <end position="382"/>
    </location>
</feature>
<proteinExistence type="predicted"/>
<dbReference type="Proteomes" id="UP001396334">
    <property type="component" value="Unassembled WGS sequence"/>
</dbReference>
<evidence type="ECO:0000313" key="3">
    <source>
        <dbReference type="EMBL" id="KAK9045904.1"/>
    </source>
</evidence>
<feature type="region of interest" description="Disordered" evidence="1">
    <location>
        <begin position="93"/>
        <end position="123"/>
    </location>
</feature>
<dbReference type="Gene3D" id="3.60.10.10">
    <property type="entry name" value="Endonuclease/exonuclease/phosphatase"/>
    <property type="match status" value="1"/>
</dbReference>
<dbReference type="EMBL" id="JBBPBN010000001">
    <property type="protein sequence ID" value="KAK9045904.1"/>
    <property type="molecule type" value="Genomic_DNA"/>
</dbReference>
<feature type="compositionally biased region" description="Polar residues" evidence="1">
    <location>
        <begin position="94"/>
        <end position="104"/>
    </location>
</feature>
<comment type="caution">
    <text evidence="3">The sequence shown here is derived from an EMBL/GenBank/DDBJ whole genome shotgun (WGS) entry which is preliminary data.</text>
</comment>
<protein>
    <recommendedName>
        <fullName evidence="2">Endonuclease/exonuclease/phosphatase domain-containing protein</fullName>
    </recommendedName>
</protein>
<name>A0ABR2U902_9ROSI</name>